<evidence type="ECO:0000313" key="13">
    <source>
        <dbReference type="Proteomes" id="UP000184251"/>
    </source>
</evidence>
<keyword evidence="2" id="KW-0813">Transport</keyword>
<sequence>MSFLYGLFGSVLHLIYTFVQDYGISIVVFAVFAKLLMLPITLKQNKSMQQMNKLQPEIQALQKKHGNNKAKLNEEMMKIYQKHNYNPMGGCLPMLIQFPIIIGLFGVMREPVPYVFSAEVFATIDKSFLWLADLSAYDPLRVIPIVAAATTYLSMSNLAQPQAGGNNQAQAMTQSMKIISPLMIGFVSWGLPSGLGLYWIINNLLTYVQQLIMQKGKAPKEGEK</sequence>
<dbReference type="PANTHER" id="PTHR12428">
    <property type="entry name" value="OXA1"/>
    <property type="match status" value="1"/>
</dbReference>
<evidence type="ECO:0000256" key="6">
    <source>
        <dbReference type="ARBA" id="ARBA00022989"/>
    </source>
</evidence>
<dbReference type="NCBIfam" id="TIGR03592">
    <property type="entry name" value="yidC_oxa1_cterm"/>
    <property type="match status" value="1"/>
</dbReference>
<dbReference type="GO" id="GO:0005886">
    <property type="term" value="C:plasma membrane"/>
    <property type="evidence" value="ECO:0007669"/>
    <property type="project" value="UniProtKB-SubCell"/>
</dbReference>
<dbReference type="EMBL" id="FQTU01000002">
    <property type="protein sequence ID" value="SHE39882.1"/>
    <property type="molecule type" value="Genomic_DNA"/>
</dbReference>
<evidence type="ECO:0000256" key="2">
    <source>
        <dbReference type="ARBA" id="ARBA00022448"/>
    </source>
</evidence>
<evidence type="ECO:0000256" key="10">
    <source>
        <dbReference type="SAM" id="Phobius"/>
    </source>
</evidence>
<feature type="transmembrane region" description="Helical" evidence="10">
    <location>
        <begin position="140"/>
        <end position="159"/>
    </location>
</feature>
<evidence type="ECO:0000256" key="3">
    <source>
        <dbReference type="ARBA" id="ARBA00022475"/>
    </source>
</evidence>
<dbReference type="Proteomes" id="UP000184251">
    <property type="component" value="Unassembled WGS sequence"/>
</dbReference>
<dbReference type="GO" id="GO:0032977">
    <property type="term" value="F:membrane insertase activity"/>
    <property type="evidence" value="ECO:0007669"/>
    <property type="project" value="InterPro"/>
</dbReference>
<accession>A0A1M4T5U4</accession>
<keyword evidence="7 10" id="KW-0472">Membrane</keyword>
<feature type="transmembrane region" description="Helical" evidence="10">
    <location>
        <begin position="179"/>
        <end position="201"/>
    </location>
</feature>
<dbReference type="CDD" id="cd20070">
    <property type="entry name" value="5TM_YidC_Alb3"/>
    <property type="match status" value="1"/>
</dbReference>
<evidence type="ECO:0000313" key="12">
    <source>
        <dbReference type="EMBL" id="SHE39882.1"/>
    </source>
</evidence>
<dbReference type="InterPro" id="IPR028055">
    <property type="entry name" value="YidC/Oxa/ALB_C"/>
</dbReference>
<reference evidence="12 13" key="1">
    <citation type="submission" date="2016-11" db="EMBL/GenBank/DDBJ databases">
        <authorList>
            <person name="Jaros S."/>
            <person name="Januszkiewicz K."/>
            <person name="Wedrychowicz H."/>
        </authorList>
    </citation>
    <scope>NUCLEOTIDE SEQUENCE [LARGE SCALE GENOMIC DNA]</scope>
    <source>
        <strain evidence="12 13">DSM 14828</strain>
    </source>
</reference>
<protein>
    <submittedName>
        <fullName evidence="12">Protein translocase subunit yidC</fullName>
    </submittedName>
</protein>
<dbReference type="InterPro" id="IPR047196">
    <property type="entry name" value="YidC_ALB_C"/>
</dbReference>
<dbReference type="OrthoDB" id="9780552at2"/>
<dbReference type="PANTHER" id="PTHR12428:SF65">
    <property type="entry name" value="CYTOCHROME C OXIDASE ASSEMBLY PROTEIN COX18, MITOCHONDRIAL"/>
    <property type="match status" value="1"/>
</dbReference>
<name>A0A1M4T5U4_9FIRM</name>
<dbReference type="RefSeq" id="WP_073269398.1">
    <property type="nucleotide sequence ID" value="NZ_FQTU01000002.1"/>
</dbReference>
<dbReference type="InterPro" id="IPR001708">
    <property type="entry name" value="YidC/ALB3/OXA1/COX18"/>
</dbReference>
<keyword evidence="13" id="KW-1185">Reference proteome</keyword>
<keyword evidence="8" id="KW-0143">Chaperone</keyword>
<keyword evidence="5" id="KW-0653">Protein transport</keyword>
<dbReference type="AlphaFoldDB" id="A0A1M4T5U4"/>
<evidence type="ECO:0000256" key="4">
    <source>
        <dbReference type="ARBA" id="ARBA00022692"/>
    </source>
</evidence>
<feature type="transmembrane region" description="Helical" evidence="10">
    <location>
        <begin position="85"/>
        <end position="107"/>
    </location>
</feature>
<evidence type="ECO:0000259" key="11">
    <source>
        <dbReference type="Pfam" id="PF02096"/>
    </source>
</evidence>
<feature type="domain" description="Membrane insertase YidC/Oxa/ALB C-terminal" evidence="11">
    <location>
        <begin position="22"/>
        <end position="215"/>
    </location>
</feature>
<feature type="transmembrane region" description="Helical" evidence="10">
    <location>
        <begin position="22"/>
        <end position="42"/>
    </location>
</feature>
<dbReference type="STRING" id="1120975.SAMN02746064_00392"/>
<comment type="subcellular location">
    <subcellularLocation>
        <location evidence="1">Cell membrane</location>
        <topology evidence="1">Multi-pass membrane protein</topology>
    </subcellularLocation>
    <subcellularLocation>
        <location evidence="9">Membrane</location>
        <topology evidence="9">Multi-pass membrane protein</topology>
    </subcellularLocation>
</comment>
<keyword evidence="6 10" id="KW-1133">Transmembrane helix</keyword>
<proteinExistence type="inferred from homology"/>
<keyword evidence="3" id="KW-1003">Cell membrane</keyword>
<evidence type="ECO:0000256" key="1">
    <source>
        <dbReference type="ARBA" id="ARBA00004651"/>
    </source>
</evidence>
<dbReference type="GO" id="GO:0015031">
    <property type="term" value="P:protein transport"/>
    <property type="evidence" value="ECO:0007669"/>
    <property type="project" value="UniProtKB-KW"/>
</dbReference>
<comment type="similarity">
    <text evidence="9">Belongs to the OXA1/ALB3/YidC family.</text>
</comment>
<evidence type="ECO:0000256" key="5">
    <source>
        <dbReference type="ARBA" id="ARBA00022927"/>
    </source>
</evidence>
<evidence type="ECO:0000256" key="8">
    <source>
        <dbReference type="ARBA" id="ARBA00023186"/>
    </source>
</evidence>
<organism evidence="12 13">
    <name type="scientific">Alkalibacter saccharofermentans DSM 14828</name>
    <dbReference type="NCBI Taxonomy" id="1120975"/>
    <lineage>
        <taxon>Bacteria</taxon>
        <taxon>Bacillati</taxon>
        <taxon>Bacillota</taxon>
        <taxon>Clostridia</taxon>
        <taxon>Eubacteriales</taxon>
        <taxon>Eubacteriaceae</taxon>
        <taxon>Alkalibacter</taxon>
    </lineage>
</organism>
<dbReference type="GO" id="GO:0051205">
    <property type="term" value="P:protein insertion into membrane"/>
    <property type="evidence" value="ECO:0007669"/>
    <property type="project" value="TreeGrafter"/>
</dbReference>
<evidence type="ECO:0000256" key="9">
    <source>
        <dbReference type="RuleBase" id="RU003945"/>
    </source>
</evidence>
<dbReference type="Pfam" id="PF02096">
    <property type="entry name" value="60KD_IMP"/>
    <property type="match status" value="1"/>
</dbReference>
<gene>
    <name evidence="12" type="ORF">SAMN02746064_00392</name>
</gene>
<evidence type="ECO:0000256" key="7">
    <source>
        <dbReference type="ARBA" id="ARBA00023136"/>
    </source>
</evidence>
<keyword evidence="4 9" id="KW-0812">Transmembrane</keyword>